<evidence type="ECO:0000313" key="6">
    <source>
        <dbReference type="Proteomes" id="UP000623467"/>
    </source>
</evidence>
<dbReference type="InterPro" id="IPR036259">
    <property type="entry name" value="MFS_trans_sf"/>
</dbReference>
<feature type="transmembrane region" description="Helical" evidence="3">
    <location>
        <begin position="233"/>
        <end position="253"/>
    </location>
</feature>
<organism evidence="5 6">
    <name type="scientific">Mycena sanguinolenta</name>
    <dbReference type="NCBI Taxonomy" id="230812"/>
    <lineage>
        <taxon>Eukaryota</taxon>
        <taxon>Fungi</taxon>
        <taxon>Dikarya</taxon>
        <taxon>Basidiomycota</taxon>
        <taxon>Agaricomycotina</taxon>
        <taxon>Agaricomycetes</taxon>
        <taxon>Agaricomycetidae</taxon>
        <taxon>Agaricales</taxon>
        <taxon>Marasmiineae</taxon>
        <taxon>Mycenaceae</taxon>
        <taxon>Mycena</taxon>
    </lineage>
</organism>
<dbReference type="EMBL" id="JACAZH010000014">
    <property type="protein sequence ID" value="KAF7351027.1"/>
    <property type="molecule type" value="Genomic_DNA"/>
</dbReference>
<feature type="transmembrane region" description="Helical" evidence="3">
    <location>
        <begin position="140"/>
        <end position="160"/>
    </location>
</feature>
<comment type="similarity">
    <text evidence="2">Belongs to the major facilitator superfamily. Monocarboxylate porter (TC 2.A.1.13) family.</text>
</comment>
<reference evidence="5" key="1">
    <citation type="submission" date="2020-05" db="EMBL/GenBank/DDBJ databases">
        <title>Mycena genomes resolve the evolution of fungal bioluminescence.</title>
        <authorList>
            <person name="Tsai I.J."/>
        </authorList>
    </citation>
    <scope>NUCLEOTIDE SEQUENCE</scope>
    <source>
        <strain evidence="5">160909Yilan</strain>
    </source>
</reference>
<dbReference type="PROSITE" id="PS50850">
    <property type="entry name" value="MFS"/>
    <property type="match status" value="1"/>
</dbReference>
<evidence type="ECO:0000256" key="3">
    <source>
        <dbReference type="SAM" id="Phobius"/>
    </source>
</evidence>
<dbReference type="SUPFAM" id="SSF103473">
    <property type="entry name" value="MFS general substrate transporter"/>
    <property type="match status" value="1"/>
</dbReference>
<proteinExistence type="inferred from homology"/>
<feature type="transmembrane region" description="Helical" evidence="3">
    <location>
        <begin position="407"/>
        <end position="426"/>
    </location>
</feature>
<evidence type="ECO:0000259" key="4">
    <source>
        <dbReference type="PROSITE" id="PS50850"/>
    </source>
</evidence>
<dbReference type="PANTHER" id="PTHR11360">
    <property type="entry name" value="MONOCARBOXYLATE TRANSPORTER"/>
    <property type="match status" value="1"/>
</dbReference>
<feature type="transmembrane region" description="Helical" evidence="3">
    <location>
        <begin position="274"/>
        <end position="299"/>
    </location>
</feature>
<dbReference type="GO" id="GO:0016020">
    <property type="term" value="C:membrane"/>
    <property type="evidence" value="ECO:0007669"/>
    <property type="project" value="UniProtKB-SubCell"/>
</dbReference>
<gene>
    <name evidence="5" type="ORF">MSAN_01665000</name>
</gene>
<keyword evidence="3" id="KW-0472">Membrane</keyword>
<dbReference type="InterPro" id="IPR020846">
    <property type="entry name" value="MFS_dom"/>
</dbReference>
<feature type="transmembrane region" description="Helical" evidence="3">
    <location>
        <begin position="311"/>
        <end position="330"/>
    </location>
</feature>
<dbReference type="AlphaFoldDB" id="A0A8H7CWR6"/>
<dbReference type="PANTHER" id="PTHR11360:SF234">
    <property type="entry name" value="MFS-TYPE TRANSPORTER DBAD-RELATED"/>
    <property type="match status" value="1"/>
</dbReference>
<feature type="transmembrane region" description="Helical" evidence="3">
    <location>
        <begin position="166"/>
        <end position="190"/>
    </location>
</feature>
<feature type="transmembrane region" description="Helical" evidence="3">
    <location>
        <begin position="202"/>
        <end position="221"/>
    </location>
</feature>
<dbReference type="InterPro" id="IPR011701">
    <property type="entry name" value="MFS"/>
</dbReference>
<dbReference type="Gene3D" id="1.20.1250.20">
    <property type="entry name" value="MFS general substrate transporter like domains"/>
    <property type="match status" value="2"/>
</dbReference>
<feature type="domain" description="Major facilitator superfamily (MFS) profile" evidence="4">
    <location>
        <begin position="276"/>
        <end position="462"/>
    </location>
</feature>
<keyword evidence="3" id="KW-1133">Transmembrane helix</keyword>
<feature type="transmembrane region" description="Helical" evidence="3">
    <location>
        <begin position="99"/>
        <end position="128"/>
    </location>
</feature>
<dbReference type="GO" id="GO:0022857">
    <property type="term" value="F:transmembrane transporter activity"/>
    <property type="evidence" value="ECO:0007669"/>
    <property type="project" value="InterPro"/>
</dbReference>
<evidence type="ECO:0000256" key="1">
    <source>
        <dbReference type="ARBA" id="ARBA00004141"/>
    </source>
</evidence>
<dbReference type="Proteomes" id="UP000623467">
    <property type="component" value="Unassembled WGS sequence"/>
</dbReference>
<comment type="subcellular location">
    <subcellularLocation>
        <location evidence="1">Membrane</location>
        <topology evidence="1">Multi-pass membrane protein</topology>
    </subcellularLocation>
</comment>
<feature type="transmembrane region" description="Helical" evidence="3">
    <location>
        <begin position="59"/>
        <end position="79"/>
    </location>
</feature>
<name>A0A8H7CWR6_9AGAR</name>
<feature type="transmembrane region" description="Helical" evidence="3">
    <location>
        <begin position="432"/>
        <end position="454"/>
    </location>
</feature>
<keyword evidence="3" id="KW-0812">Transmembrane</keyword>
<dbReference type="Pfam" id="PF07690">
    <property type="entry name" value="MFS_1"/>
    <property type="match status" value="1"/>
</dbReference>
<dbReference type="InterPro" id="IPR050327">
    <property type="entry name" value="Proton-linked_MCT"/>
</dbReference>
<sequence length="462" mass="49620">MVGEPVLMIEPVENDLSLANSVTEDSTLEKTEKQNDISQAEAPLDIWSQEYPDGGARTWLVVFGGTCITFSTFGYVNSWGVFQSYYTQNILKNSSPSNIAWIGSIQVSCFAVFWTMELIFVQYSLIFIPGLVSGHYFDRGYLRVPFLTASAVLIAATFLVGQCTEYWHFLLCQGFVTGISAGIVYGPTMAVIGHWFQKKRGIATGILATGSSVGGTLFPIVARNLIPRVGFPWTLRIIGFILICTLGCANLTVRRRLPPKHVPGGLFNPAAFKNAAYTIYCITGIVAFLGLYTVLTYIGVSATAAGLSSEFSFYLISIANAASLFGRITAGLITDKFGAVNVIVPFSAVAAIMTYVWPLARSNGAFVAVAIIYGFSSGAYVSSFLLPMFHLGDIADVGRRSGMAMTLTAIGALAGPPISGAIYSASGGYSAVGYYAGSMIFAAIALMLVTRHLVLRKVWGKF</sequence>
<comment type="caution">
    <text evidence="5">The sequence shown here is derived from an EMBL/GenBank/DDBJ whole genome shotgun (WGS) entry which is preliminary data.</text>
</comment>
<feature type="transmembrane region" description="Helical" evidence="3">
    <location>
        <begin position="337"/>
        <end position="358"/>
    </location>
</feature>
<evidence type="ECO:0000256" key="2">
    <source>
        <dbReference type="ARBA" id="ARBA00006727"/>
    </source>
</evidence>
<dbReference type="OrthoDB" id="6509908at2759"/>
<feature type="transmembrane region" description="Helical" evidence="3">
    <location>
        <begin position="364"/>
        <end position="386"/>
    </location>
</feature>
<keyword evidence="6" id="KW-1185">Reference proteome</keyword>
<accession>A0A8H7CWR6</accession>
<protein>
    <submittedName>
        <fullName evidence="5">MFS domain-containing protein</fullName>
    </submittedName>
</protein>
<evidence type="ECO:0000313" key="5">
    <source>
        <dbReference type="EMBL" id="KAF7351027.1"/>
    </source>
</evidence>